<dbReference type="GO" id="GO:0004512">
    <property type="term" value="F:inositol-3-phosphate synthase activity"/>
    <property type="evidence" value="ECO:0007669"/>
    <property type="project" value="UniProtKB-EC"/>
</dbReference>
<evidence type="ECO:0000256" key="9">
    <source>
        <dbReference type="ARBA" id="ARBA00023209"/>
    </source>
</evidence>
<keyword evidence="10" id="KW-0413">Isomerase</keyword>
<dbReference type="EC" id="5.5.1.4" evidence="5"/>
<dbReference type="GO" id="GO:0006021">
    <property type="term" value="P:inositol biosynthetic process"/>
    <property type="evidence" value="ECO:0007669"/>
    <property type="project" value="UniProtKB-KW"/>
</dbReference>
<evidence type="ECO:0000313" key="13">
    <source>
        <dbReference type="EMBL" id="KAL2332780.1"/>
    </source>
</evidence>
<keyword evidence="14" id="KW-1185">Reference proteome</keyword>
<comment type="similarity">
    <text evidence="4">Belongs to the myo-inositol 1-phosphate synthase family.</text>
</comment>
<evidence type="ECO:0000256" key="5">
    <source>
        <dbReference type="ARBA" id="ARBA00012125"/>
    </source>
</evidence>
<comment type="cofactor">
    <cofactor evidence="2">
        <name>NAD(+)</name>
        <dbReference type="ChEBI" id="CHEBI:57540"/>
    </cofactor>
</comment>
<evidence type="ECO:0000256" key="4">
    <source>
        <dbReference type="ARBA" id="ARBA00010813"/>
    </source>
</evidence>
<evidence type="ECO:0000256" key="3">
    <source>
        <dbReference type="ARBA" id="ARBA00005117"/>
    </source>
</evidence>
<evidence type="ECO:0000256" key="10">
    <source>
        <dbReference type="ARBA" id="ARBA00023235"/>
    </source>
</evidence>
<name>A0ABD1MCF6_9FABA</name>
<accession>A0ABD1MCF6</accession>
<dbReference type="AlphaFoldDB" id="A0ABD1MCF6"/>
<dbReference type="SUPFAM" id="SSF55347">
    <property type="entry name" value="Glyceraldehyde-3-phosphate dehydrogenase-like, C-terminal domain"/>
    <property type="match status" value="1"/>
</dbReference>
<comment type="caution">
    <text evidence="13">The sequence shown here is derived from an EMBL/GenBank/DDBJ whole genome shotgun (WGS) entry which is preliminary data.</text>
</comment>
<sequence>MFIDNFKVESPNVKYTETEIQSVYNYETTELVHENRNGTYQWIVKPKSVKYEFKTSTHIPKLGGISWATKDKIQQANYFGSLTQASAIRVGSFQGEEIYAPFKSLLPMVNPDDIVFGGWDISNMNLADAMARAKVFDIDLQKQLRPYMESMVPLPGIYDPDFIAANQEDRANNVIKGTKKEQVQQIIKDIKYVPLQSTIYMRALFLWLFYVTYSASNCLHELREFKEATKVDKVVVLWTANTERYSNLVVGLNDTMENLLASLDRNEAEISPSTLYAIACVMENVPFINGSPQNTFVPGWMLAFFVTPHYVHTLSFSCIDATLLTWLVFSSGLIDLAIKRNSLIGGDDFKSGQTKMKSVLVDFLVGAGIKPTSIVSYNHLGNNDGMNLSAPQTFRSKEISKSNVVDDMVNSNAILYEPGEHPDHVVVIKYVPYVGDSKRAMDEYTSEIFMGGKSTIVLHNTCEDSLLAAPIILDLVLLAELSTRIQFKAENEPSGITKLWWLLQGKFHTFHPVATILSYLTKAPLVPPGTPVVNALSKQRAMLENILRACVGLAPENNMILEYK</sequence>
<dbReference type="InterPro" id="IPR002587">
    <property type="entry name" value="Myo-inos-1-P_Synthase"/>
</dbReference>
<keyword evidence="9" id="KW-0594">Phospholipid biosynthesis</keyword>
<dbReference type="Pfam" id="PF01658">
    <property type="entry name" value="Inos-1-P_synth"/>
    <property type="match status" value="1"/>
</dbReference>
<evidence type="ECO:0000313" key="14">
    <source>
        <dbReference type="Proteomes" id="UP001603857"/>
    </source>
</evidence>
<keyword evidence="11" id="KW-1208">Phospholipid metabolism</keyword>
<feature type="domain" description="Myo-inositol-1-phosphate synthase GAPDH-like" evidence="12">
    <location>
        <begin position="352"/>
        <end position="465"/>
    </location>
</feature>
<evidence type="ECO:0000259" key="12">
    <source>
        <dbReference type="Pfam" id="PF01658"/>
    </source>
</evidence>
<keyword evidence="6" id="KW-0444">Lipid biosynthesis</keyword>
<keyword evidence="7" id="KW-0398">Inositol biosynthesis</keyword>
<dbReference type="Proteomes" id="UP001603857">
    <property type="component" value="Unassembled WGS sequence"/>
</dbReference>
<dbReference type="PANTHER" id="PTHR11510">
    <property type="entry name" value="MYO-INOSITOL-1 PHOSPHATE SYNTHASE"/>
    <property type="match status" value="1"/>
</dbReference>
<protein>
    <recommendedName>
        <fullName evidence="5">inositol-3-phosphate synthase</fullName>
        <ecNumber evidence="5">5.5.1.4</ecNumber>
    </recommendedName>
</protein>
<dbReference type="GO" id="GO:0008654">
    <property type="term" value="P:phospholipid biosynthetic process"/>
    <property type="evidence" value="ECO:0007669"/>
    <property type="project" value="UniProtKB-KW"/>
</dbReference>
<comment type="catalytic activity">
    <reaction evidence="1">
        <text>D-glucose 6-phosphate = 1D-myo-inositol 3-phosphate</text>
        <dbReference type="Rhea" id="RHEA:10716"/>
        <dbReference type="ChEBI" id="CHEBI:58401"/>
        <dbReference type="ChEBI" id="CHEBI:61548"/>
        <dbReference type="EC" id="5.5.1.4"/>
    </reaction>
</comment>
<gene>
    <name evidence="13" type="ORF">Fmac_013993</name>
</gene>
<keyword evidence="8" id="KW-0443">Lipid metabolism</keyword>
<evidence type="ECO:0000256" key="11">
    <source>
        <dbReference type="ARBA" id="ARBA00023264"/>
    </source>
</evidence>
<evidence type="ECO:0000256" key="6">
    <source>
        <dbReference type="ARBA" id="ARBA00022516"/>
    </source>
</evidence>
<evidence type="ECO:0000256" key="2">
    <source>
        <dbReference type="ARBA" id="ARBA00001911"/>
    </source>
</evidence>
<dbReference type="InterPro" id="IPR013021">
    <property type="entry name" value="Myo-inos-1-P_Synthase_GAPDH"/>
</dbReference>
<dbReference type="InterPro" id="IPR036291">
    <property type="entry name" value="NAD(P)-bd_dom_sf"/>
</dbReference>
<proteinExistence type="inferred from homology"/>
<evidence type="ECO:0000256" key="8">
    <source>
        <dbReference type="ARBA" id="ARBA00023098"/>
    </source>
</evidence>
<comment type="pathway">
    <text evidence="3">Polyol metabolism; myo-inositol biosynthesis; myo-inositol from D-glucose 6-phosphate: step 1/2.</text>
</comment>
<evidence type="ECO:0000256" key="7">
    <source>
        <dbReference type="ARBA" id="ARBA00022550"/>
    </source>
</evidence>
<dbReference type="Pfam" id="PF07994">
    <property type="entry name" value="NAD_binding_5"/>
    <property type="match status" value="3"/>
</dbReference>
<organism evidence="13 14">
    <name type="scientific">Flemingia macrophylla</name>
    <dbReference type="NCBI Taxonomy" id="520843"/>
    <lineage>
        <taxon>Eukaryota</taxon>
        <taxon>Viridiplantae</taxon>
        <taxon>Streptophyta</taxon>
        <taxon>Embryophyta</taxon>
        <taxon>Tracheophyta</taxon>
        <taxon>Spermatophyta</taxon>
        <taxon>Magnoliopsida</taxon>
        <taxon>eudicotyledons</taxon>
        <taxon>Gunneridae</taxon>
        <taxon>Pentapetalae</taxon>
        <taxon>rosids</taxon>
        <taxon>fabids</taxon>
        <taxon>Fabales</taxon>
        <taxon>Fabaceae</taxon>
        <taxon>Papilionoideae</taxon>
        <taxon>50 kb inversion clade</taxon>
        <taxon>NPAAA clade</taxon>
        <taxon>indigoferoid/millettioid clade</taxon>
        <taxon>Phaseoleae</taxon>
        <taxon>Flemingia</taxon>
    </lineage>
</organism>
<dbReference type="SUPFAM" id="SSF51735">
    <property type="entry name" value="NAD(P)-binding Rossmann-fold domains"/>
    <property type="match status" value="2"/>
</dbReference>
<dbReference type="PIRSF" id="PIRSF015578">
    <property type="entry name" value="Myoinos-ppht_syn"/>
    <property type="match status" value="1"/>
</dbReference>
<dbReference type="FunFam" id="3.40.50.720:FF:000107">
    <property type="entry name" value="inositol-3-phosphate synthase"/>
    <property type="match status" value="1"/>
</dbReference>
<dbReference type="FunFam" id="3.30.360.10:FF:000040">
    <property type="entry name" value="Inositol 1-phosphate synthase"/>
    <property type="match status" value="1"/>
</dbReference>
<dbReference type="Gene3D" id="3.40.50.720">
    <property type="entry name" value="NAD(P)-binding Rossmann-like Domain"/>
    <property type="match status" value="3"/>
</dbReference>
<dbReference type="Gene3D" id="3.30.360.10">
    <property type="entry name" value="Dihydrodipicolinate Reductase, domain 2"/>
    <property type="match status" value="1"/>
</dbReference>
<dbReference type="EMBL" id="JBGMDY010000005">
    <property type="protein sequence ID" value="KAL2332780.1"/>
    <property type="molecule type" value="Genomic_DNA"/>
</dbReference>
<reference evidence="13 14" key="1">
    <citation type="submission" date="2024-08" db="EMBL/GenBank/DDBJ databases">
        <title>Insights into the chromosomal genome structure of Flemingia macrophylla.</title>
        <authorList>
            <person name="Ding Y."/>
            <person name="Zhao Y."/>
            <person name="Bi W."/>
            <person name="Wu M."/>
            <person name="Zhao G."/>
            <person name="Gong Y."/>
            <person name="Li W."/>
            <person name="Zhang P."/>
        </authorList>
    </citation>
    <scope>NUCLEOTIDE SEQUENCE [LARGE SCALE GENOMIC DNA]</scope>
    <source>
        <strain evidence="13">DYQJB</strain>
        <tissue evidence="13">Leaf</tissue>
    </source>
</reference>
<evidence type="ECO:0000256" key="1">
    <source>
        <dbReference type="ARBA" id="ARBA00000113"/>
    </source>
</evidence>